<organism evidence="2 3">
    <name type="scientific">Clostridium facile</name>
    <dbReference type="NCBI Taxonomy" id="2763035"/>
    <lineage>
        <taxon>Bacteria</taxon>
        <taxon>Bacillati</taxon>
        <taxon>Bacillota</taxon>
        <taxon>Clostridia</taxon>
        <taxon>Eubacteriales</taxon>
        <taxon>Clostridiaceae</taxon>
        <taxon>Clostridium</taxon>
    </lineage>
</organism>
<proteinExistence type="predicted"/>
<dbReference type="InterPro" id="IPR035985">
    <property type="entry name" value="Ubiquitin-activating_enz"/>
</dbReference>
<dbReference type="SUPFAM" id="SSF69572">
    <property type="entry name" value="Activating enzymes of the ubiquitin-like proteins"/>
    <property type="match status" value="1"/>
</dbReference>
<sequence>MEHWLSRTEALIGTEQTQRLQQARVAILGLGGVGGAAAEAICRAGVGNILLMDHDIVDITNINRQLFATTKTVGQEKCLAAAQRLQNINPDCKLTVHQTFYQADTRELLFQFQPNFVIDAIDTVTSKLDLAVECQKRNVNLVMSMGTGNRIDPSKFQIGDISDTAGCGCALARVMRRELKKRGILHQAVVYSTEFPQTIVVDSSHGKHSPGSISFCPPVAGYCLASYVVQYLIKI</sequence>
<comment type="caution">
    <text evidence="2">The sequence shown here is derived from an EMBL/GenBank/DDBJ whole genome shotgun (WGS) entry which is preliminary data.</text>
</comment>
<dbReference type="PANTHER" id="PTHR43267">
    <property type="entry name" value="TRNA THREONYLCARBAMOYLADENOSINE DEHYDRATASE"/>
    <property type="match status" value="1"/>
</dbReference>
<dbReference type="CDD" id="cd00755">
    <property type="entry name" value="YgdL_like"/>
    <property type="match status" value="1"/>
</dbReference>
<evidence type="ECO:0000313" key="2">
    <source>
        <dbReference type="EMBL" id="MBC5787863.1"/>
    </source>
</evidence>
<dbReference type="EMBL" id="JACOQK010000001">
    <property type="protein sequence ID" value="MBC5787863.1"/>
    <property type="molecule type" value="Genomic_DNA"/>
</dbReference>
<protein>
    <submittedName>
        <fullName evidence="2">tRNA threonylcarbamoyladenosine dehydratase</fullName>
    </submittedName>
</protein>
<reference evidence="2 3" key="1">
    <citation type="submission" date="2020-08" db="EMBL/GenBank/DDBJ databases">
        <title>Genome public.</title>
        <authorList>
            <person name="Liu C."/>
            <person name="Sun Q."/>
        </authorList>
    </citation>
    <scope>NUCLEOTIDE SEQUENCE [LARGE SCALE GENOMIC DNA]</scope>
    <source>
        <strain evidence="2 3">NSJ-27</strain>
    </source>
</reference>
<dbReference type="InterPro" id="IPR045886">
    <property type="entry name" value="ThiF/MoeB/HesA"/>
</dbReference>
<dbReference type="InterPro" id="IPR000594">
    <property type="entry name" value="ThiF_NAD_FAD-bd"/>
</dbReference>
<name>A0ABR7IS12_9CLOT</name>
<dbReference type="PANTHER" id="PTHR43267:SF1">
    <property type="entry name" value="TRNA THREONYLCARBAMOYLADENOSINE DEHYDRATASE"/>
    <property type="match status" value="1"/>
</dbReference>
<evidence type="ECO:0000313" key="3">
    <source>
        <dbReference type="Proteomes" id="UP000649151"/>
    </source>
</evidence>
<evidence type="ECO:0000259" key="1">
    <source>
        <dbReference type="Pfam" id="PF00899"/>
    </source>
</evidence>
<keyword evidence="3" id="KW-1185">Reference proteome</keyword>
<dbReference type="RefSeq" id="WP_186996639.1">
    <property type="nucleotide sequence ID" value="NZ_JACOQK010000001.1"/>
</dbReference>
<feature type="domain" description="THIF-type NAD/FAD binding fold" evidence="1">
    <location>
        <begin position="8"/>
        <end position="233"/>
    </location>
</feature>
<dbReference type="Proteomes" id="UP000649151">
    <property type="component" value="Unassembled WGS sequence"/>
</dbReference>
<accession>A0ABR7IS12</accession>
<dbReference type="Pfam" id="PF00899">
    <property type="entry name" value="ThiF"/>
    <property type="match status" value="1"/>
</dbReference>
<gene>
    <name evidence="2" type="ORF">H8Z77_07510</name>
</gene>
<dbReference type="Gene3D" id="3.40.50.720">
    <property type="entry name" value="NAD(P)-binding Rossmann-like Domain"/>
    <property type="match status" value="1"/>
</dbReference>